<dbReference type="Proteomes" id="UP001066276">
    <property type="component" value="Chromosome 7"/>
</dbReference>
<gene>
    <name evidence="1" type="ORF">NDU88_009667</name>
</gene>
<evidence type="ECO:0000313" key="2">
    <source>
        <dbReference type="Proteomes" id="UP001066276"/>
    </source>
</evidence>
<protein>
    <recommendedName>
        <fullName evidence="3">Reverse transcriptase</fullName>
    </recommendedName>
</protein>
<dbReference type="AlphaFoldDB" id="A0AAV7Q018"/>
<proteinExistence type="predicted"/>
<dbReference type="EMBL" id="JANPWB010000011">
    <property type="protein sequence ID" value="KAJ1131330.1"/>
    <property type="molecule type" value="Genomic_DNA"/>
</dbReference>
<sequence>MAVELLACHLHQTLRGWGITVNDTAHIVSLYADDAMIYLRQPDISVLILLNVMQEYWEFSGLRVNILRSALFPLVQLAGRPPEELLPTDLPWKVKTVRYFCEVFQSEDCEMILRRVSL</sequence>
<comment type="caution">
    <text evidence="1">The sequence shown here is derived from an EMBL/GenBank/DDBJ whole genome shotgun (WGS) entry which is preliminary data.</text>
</comment>
<name>A0AAV7Q018_PLEWA</name>
<keyword evidence="2" id="KW-1185">Reference proteome</keyword>
<organism evidence="1 2">
    <name type="scientific">Pleurodeles waltl</name>
    <name type="common">Iberian ribbed newt</name>
    <dbReference type="NCBI Taxonomy" id="8319"/>
    <lineage>
        <taxon>Eukaryota</taxon>
        <taxon>Metazoa</taxon>
        <taxon>Chordata</taxon>
        <taxon>Craniata</taxon>
        <taxon>Vertebrata</taxon>
        <taxon>Euteleostomi</taxon>
        <taxon>Amphibia</taxon>
        <taxon>Batrachia</taxon>
        <taxon>Caudata</taxon>
        <taxon>Salamandroidea</taxon>
        <taxon>Salamandridae</taxon>
        <taxon>Pleurodelinae</taxon>
        <taxon>Pleurodeles</taxon>
    </lineage>
</organism>
<evidence type="ECO:0008006" key="3">
    <source>
        <dbReference type="Google" id="ProtNLM"/>
    </source>
</evidence>
<reference evidence="1" key="1">
    <citation type="journal article" date="2022" name="bioRxiv">
        <title>Sequencing and chromosome-scale assembly of the giantPleurodeles waltlgenome.</title>
        <authorList>
            <person name="Brown T."/>
            <person name="Elewa A."/>
            <person name="Iarovenko S."/>
            <person name="Subramanian E."/>
            <person name="Araus A.J."/>
            <person name="Petzold A."/>
            <person name="Susuki M."/>
            <person name="Suzuki K.-i.T."/>
            <person name="Hayashi T."/>
            <person name="Toyoda A."/>
            <person name="Oliveira C."/>
            <person name="Osipova E."/>
            <person name="Leigh N.D."/>
            <person name="Simon A."/>
            <person name="Yun M.H."/>
        </authorList>
    </citation>
    <scope>NUCLEOTIDE SEQUENCE</scope>
    <source>
        <strain evidence="1">20211129_DDA</strain>
        <tissue evidence="1">Liver</tissue>
    </source>
</reference>
<evidence type="ECO:0000313" key="1">
    <source>
        <dbReference type="EMBL" id="KAJ1131330.1"/>
    </source>
</evidence>
<accession>A0AAV7Q018</accession>